<proteinExistence type="predicted"/>
<evidence type="ECO:0000313" key="1">
    <source>
        <dbReference type="EnsemblPlants" id="AVESA.00010b.r2.4DG0777070.1.CDS"/>
    </source>
</evidence>
<sequence length="256" mass="29175">MERGPTALLVEIWREWVAASLPRRREDAKWFDEPKTLRVSKCMQFNMIPEYEVLGSNSDRRKYPNMVTIAASCISATRMEQNAAEVKQTPNQVVGDQSQAAKKSEAKKAELKPNEAKKLIEFMEKKYEERVAKVQTFDEFYHAIFELMELFCEERGQVQYRIPEKGKLEQAYKKHHTSAGELKRDEFIKISREMVGMDSFSFGKAATEFLLLLFGAPFCALVLKRIVPGLGGLSDDIVIPLATSGSVAYLVHTKKL</sequence>
<accession>A0ACD5XDD2</accession>
<evidence type="ECO:0000313" key="2">
    <source>
        <dbReference type="Proteomes" id="UP001732700"/>
    </source>
</evidence>
<organism evidence="1 2">
    <name type="scientific">Avena sativa</name>
    <name type="common">Oat</name>
    <dbReference type="NCBI Taxonomy" id="4498"/>
    <lineage>
        <taxon>Eukaryota</taxon>
        <taxon>Viridiplantae</taxon>
        <taxon>Streptophyta</taxon>
        <taxon>Embryophyta</taxon>
        <taxon>Tracheophyta</taxon>
        <taxon>Spermatophyta</taxon>
        <taxon>Magnoliopsida</taxon>
        <taxon>Liliopsida</taxon>
        <taxon>Poales</taxon>
        <taxon>Poaceae</taxon>
        <taxon>BOP clade</taxon>
        <taxon>Pooideae</taxon>
        <taxon>Poodae</taxon>
        <taxon>Poeae</taxon>
        <taxon>Poeae Chloroplast Group 1 (Aveneae type)</taxon>
        <taxon>Aveninae</taxon>
        <taxon>Avena</taxon>
    </lineage>
</organism>
<reference evidence="1" key="2">
    <citation type="submission" date="2025-09" db="UniProtKB">
        <authorList>
            <consortium name="EnsemblPlants"/>
        </authorList>
    </citation>
    <scope>IDENTIFICATION</scope>
</reference>
<name>A0ACD5XDD2_AVESA</name>
<reference evidence="1" key="1">
    <citation type="submission" date="2021-05" db="EMBL/GenBank/DDBJ databases">
        <authorList>
            <person name="Scholz U."/>
            <person name="Mascher M."/>
            <person name="Fiebig A."/>
        </authorList>
    </citation>
    <scope>NUCLEOTIDE SEQUENCE [LARGE SCALE GENOMIC DNA]</scope>
</reference>
<keyword evidence="2" id="KW-1185">Reference proteome</keyword>
<protein>
    <submittedName>
        <fullName evidence="1">Uncharacterized protein</fullName>
    </submittedName>
</protein>
<dbReference type="Proteomes" id="UP001732700">
    <property type="component" value="Chromosome 4D"/>
</dbReference>
<dbReference type="EnsemblPlants" id="AVESA.00010b.r2.4DG0777070.1">
    <property type="protein sequence ID" value="AVESA.00010b.r2.4DG0777070.1.CDS"/>
    <property type="gene ID" value="AVESA.00010b.r2.4DG0777070"/>
</dbReference>